<accession>A0AAW2EEU8</accession>
<feature type="compositionally biased region" description="Basic and acidic residues" evidence="1">
    <location>
        <begin position="539"/>
        <end position="549"/>
    </location>
</feature>
<evidence type="ECO:0000256" key="1">
    <source>
        <dbReference type="SAM" id="MobiDB-lite"/>
    </source>
</evidence>
<dbReference type="AlphaFoldDB" id="A0AAW2EEU8"/>
<feature type="region of interest" description="Disordered" evidence="1">
    <location>
        <begin position="536"/>
        <end position="569"/>
    </location>
</feature>
<feature type="compositionally biased region" description="Basic and acidic residues" evidence="1">
    <location>
        <begin position="1"/>
        <end position="17"/>
    </location>
</feature>
<dbReference type="Pfam" id="PF12974">
    <property type="entry name" value="Phosphonate-bd"/>
    <property type="match status" value="1"/>
</dbReference>
<name>A0AAW2EEU8_9HYME</name>
<feature type="compositionally biased region" description="Polar residues" evidence="1">
    <location>
        <begin position="53"/>
        <end position="64"/>
    </location>
</feature>
<dbReference type="PANTHER" id="PTHR35841:SF1">
    <property type="entry name" value="PHOSPHONATES-BINDING PERIPLASMIC PROTEIN"/>
    <property type="match status" value="1"/>
</dbReference>
<dbReference type="Proteomes" id="UP001430953">
    <property type="component" value="Unassembled WGS sequence"/>
</dbReference>
<keyword evidence="3" id="KW-1185">Reference proteome</keyword>
<gene>
    <name evidence="2" type="ORF">PUN28_018649</name>
</gene>
<reference evidence="2 3" key="1">
    <citation type="submission" date="2023-03" db="EMBL/GenBank/DDBJ databases">
        <title>High recombination rates correlate with genetic variation in Cardiocondyla obscurior ants.</title>
        <authorList>
            <person name="Errbii M."/>
        </authorList>
    </citation>
    <scope>NUCLEOTIDE SEQUENCE [LARGE SCALE GENOMIC DNA]</scope>
    <source>
        <strain evidence="2">Alpha-2009</strain>
        <tissue evidence="2">Whole body</tissue>
    </source>
</reference>
<proteinExistence type="predicted"/>
<comment type="caution">
    <text evidence="2">The sequence shown here is derived from an EMBL/GenBank/DDBJ whole genome shotgun (WGS) entry which is preliminary data.</text>
</comment>
<feature type="region of interest" description="Disordered" evidence="1">
    <location>
        <begin position="1"/>
        <end position="77"/>
    </location>
</feature>
<feature type="region of interest" description="Disordered" evidence="1">
    <location>
        <begin position="100"/>
        <end position="123"/>
    </location>
</feature>
<sequence>MSEKSAAEKLKKPEKKERFPKKQTSPKSLVEDAMKKSERATEVQEKTEILSGTEATSKISTSDKPASPEAAAICEMPKTMTKSFFSDKLEKPEIVEVCELPKATSKSSTSNKPEKPEPAKVYETSKATLEISISDNKPEKPKVIEVCQIPKTTPEVCIFEKKPEKPKVVELCKMPKTTPEVCIFEKKLEKPKVTEVCEMPKTTPDISISDKKSKKPEVIDICEIPKTTPDISISDKKLEKPKVIEVCEMPKTTTDISISDKKSEKPEVIQVCEMPKTTTDISISDKKSEKPEIIEVCEIPKTTTDISISNKKSEKPEVTEVCEIPKTTPEVCIFEKKPEKPKVEERCKMPKTTPDISISDKKSEKPEVIEVCEMPKTTTEVIASIEFETPDAPKVLEASKIISERTSEISVKPQSPPKASEVSLIDVAASLISTSDKSENISELSATPEISETTSLGIAEKFKLKAKEDIFPKDLCEKKSKVSEYVTNFTDLQASTNAELQPPEKSQTATLITSTFEKADVLDVRRASSMSEILSSMETDDHTVPEVRRTQSTVSETPVSTKLDDPEDKEARKTYGGFEMSSTQSETQMKVLKPLKPISLEIPDKHDEYTTKESSKNVSTVIQALTVEEQASSKKLSRKSIRDMLRRRPWPVLSAPNFEDPHIVLATHHLVPSLPIELFEIFAEMIEVVTKRPVVLLHECRENRPIATEIVDIAILPPDETWDDSVLLPASFVFEHPLNKDKKANVYVDIIVQNDRALHIQDFIHLRGHRCAISHKRNRLTPAGLLENHLRSKGENMLFFGNVLDVRTQLNVLEIVLNKQAEAGIMESPVMRYHLLPERITDSIHVLASMGPLPPYRIMINKKMLVNPADNLIKKLTTYLLNVSQDENWTTRLSPYNVIGFAENSIDRYCDLNKKSIVTKTPYY</sequence>
<evidence type="ECO:0000313" key="3">
    <source>
        <dbReference type="Proteomes" id="UP001430953"/>
    </source>
</evidence>
<organism evidence="2 3">
    <name type="scientific">Cardiocondyla obscurior</name>
    <dbReference type="NCBI Taxonomy" id="286306"/>
    <lineage>
        <taxon>Eukaryota</taxon>
        <taxon>Metazoa</taxon>
        <taxon>Ecdysozoa</taxon>
        <taxon>Arthropoda</taxon>
        <taxon>Hexapoda</taxon>
        <taxon>Insecta</taxon>
        <taxon>Pterygota</taxon>
        <taxon>Neoptera</taxon>
        <taxon>Endopterygota</taxon>
        <taxon>Hymenoptera</taxon>
        <taxon>Apocrita</taxon>
        <taxon>Aculeata</taxon>
        <taxon>Formicoidea</taxon>
        <taxon>Formicidae</taxon>
        <taxon>Myrmicinae</taxon>
        <taxon>Cardiocondyla</taxon>
    </lineage>
</organism>
<protein>
    <submittedName>
        <fullName evidence="2">Uncharacterized protein</fullName>
    </submittedName>
</protein>
<dbReference type="EMBL" id="JADYXP020000023">
    <property type="protein sequence ID" value="KAL0102249.1"/>
    <property type="molecule type" value="Genomic_DNA"/>
</dbReference>
<feature type="compositionally biased region" description="Polar residues" evidence="1">
    <location>
        <begin position="550"/>
        <end position="560"/>
    </location>
</feature>
<evidence type="ECO:0000313" key="2">
    <source>
        <dbReference type="EMBL" id="KAL0102249.1"/>
    </source>
</evidence>
<dbReference type="PANTHER" id="PTHR35841">
    <property type="entry name" value="PHOSPHONATES-BINDING PERIPLASMIC PROTEIN"/>
    <property type="match status" value="1"/>
</dbReference>
<feature type="compositionally biased region" description="Basic and acidic residues" evidence="1">
    <location>
        <begin position="29"/>
        <end position="48"/>
    </location>
</feature>